<keyword evidence="4" id="KW-1185">Reference proteome</keyword>
<reference evidence="3 4" key="1">
    <citation type="submission" date="2019-02" db="EMBL/GenBank/DDBJ databases">
        <title>Deep-cultivation of Planctomycetes and their phenomic and genomic characterization uncovers novel biology.</title>
        <authorList>
            <person name="Wiegand S."/>
            <person name="Jogler M."/>
            <person name="Boedeker C."/>
            <person name="Pinto D."/>
            <person name="Vollmers J."/>
            <person name="Rivas-Marin E."/>
            <person name="Kohn T."/>
            <person name="Peeters S.H."/>
            <person name="Heuer A."/>
            <person name="Rast P."/>
            <person name="Oberbeckmann S."/>
            <person name="Bunk B."/>
            <person name="Jeske O."/>
            <person name="Meyerdierks A."/>
            <person name="Storesund J.E."/>
            <person name="Kallscheuer N."/>
            <person name="Luecker S."/>
            <person name="Lage O.M."/>
            <person name="Pohl T."/>
            <person name="Merkel B.J."/>
            <person name="Hornburger P."/>
            <person name="Mueller R.-W."/>
            <person name="Bruemmer F."/>
            <person name="Labrenz M."/>
            <person name="Spormann A.M."/>
            <person name="Op den Camp H."/>
            <person name="Overmann J."/>
            <person name="Amann R."/>
            <person name="Jetten M.S.M."/>
            <person name="Mascher T."/>
            <person name="Medema M.H."/>
            <person name="Devos D.P."/>
            <person name="Kaster A.-K."/>
            <person name="Ovreas L."/>
            <person name="Rohde M."/>
            <person name="Galperin M.Y."/>
            <person name="Jogler C."/>
        </authorList>
    </citation>
    <scope>NUCLEOTIDE SEQUENCE [LARGE SCALE GENOMIC DNA]</scope>
    <source>
        <strain evidence="3 4">V22</strain>
    </source>
</reference>
<gene>
    <name evidence="3" type="ORF">V22_20780</name>
</gene>
<dbReference type="OrthoDB" id="283675at2"/>
<keyword evidence="2" id="KW-0472">Membrane</keyword>
<evidence type="ECO:0000313" key="3">
    <source>
        <dbReference type="EMBL" id="QDT64835.1"/>
    </source>
</evidence>
<dbReference type="Proteomes" id="UP000319976">
    <property type="component" value="Chromosome"/>
</dbReference>
<dbReference type="EMBL" id="CP036316">
    <property type="protein sequence ID" value="QDT64835.1"/>
    <property type="molecule type" value="Genomic_DNA"/>
</dbReference>
<organism evidence="3 4">
    <name type="scientific">Calycomorphotria hydatis</name>
    <dbReference type="NCBI Taxonomy" id="2528027"/>
    <lineage>
        <taxon>Bacteria</taxon>
        <taxon>Pseudomonadati</taxon>
        <taxon>Planctomycetota</taxon>
        <taxon>Planctomycetia</taxon>
        <taxon>Planctomycetales</taxon>
        <taxon>Planctomycetaceae</taxon>
        <taxon>Calycomorphotria</taxon>
    </lineage>
</organism>
<keyword evidence="2" id="KW-1133">Transmembrane helix</keyword>
<accession>A0A517T8Y0</accession>
<dbReference type="KEGG" id="chya:V22_20780"/>
<proteinExistence type="predicted"/>
<evidence type="ECO:0000256" key="2">
    <source>
        <dbReference type="SAM" id="Phobius"/>
    </source>
</evidence>
<evidence type="ECO:0000256" key="1">
    <source>
        <dbReference type="SAM" id="MobiDB-lite"/>
    </source>
</evidence>
<dbReference type="RefSeq" id="WP_145262327.1">
    <property type="nucleotide sequence ID" value="NZ_CP036316.1"/>
</dbReference>
<keyword evidence="2" id="KW-0812">Transmembrane</keyword>
<sequence precursor="true">MSDLAHYDDIDTKSVGFVATVSAVLVFVTIVAAQVLYYNYQSGERQRKVLTSGDGEYGLTIKEQHGQMAEYSAVDAEQGVYAIPIQSAMELVVEEYKTEGGKKEDYSEKEKSHSADSDKSKSDHGDEHKSEESSSDA</sequence>
<evidence type="ECO:0000313" key="4">
    <source>
        <dbReference type="Proteomes" id="UP000319976"/>
    </source>
</evidence>
<feature type="region of interest" description="Disordered" evidence="1">
    <location>
        <begin position="98"/>
        <end position="137"/>
    </location>
</feature>
<name>A0A517T8Y0_9PLAN</name>
<feature type="transmembrane region" description="Helical" evidence="2">
    <location>
        <begin position="15"/>
        <end position="38"/>
    </location>
</feature>
<protein>
    <submittedName>
        <fullName evidence="3">Uncharacterized protein</fullName>
    </submittedName>
</protein>
<dbReference type="AlphaFoldDB" id="A0A517T8Y0"/>